<name>A0AAV8QMN4_ENSVE</name>
<accession>A0AAV8QMN4</accession>
<feature type="transmembrane region" description="Helical" evidence="1">
    <location>
        <begin position="12"/>
        <end position="34"/>
    </location>
</feature>
<sequence>MGTQAGKVLKSVTVYFLGLDAAMSIPIVIFIPGYLMAKVVYGADVTKELMPLSIIGPVIVAFYVKIIQGLCSIYLFFVMQASKLIKNPPRTLDWDQEFKYWSWRPKELAWMSPPQSNSSSPGPG</sequence>
<dbReference type="EMBL" id="JAQQAF010000006">
    <property type="protein sequence ID" value="KAJ8477989.1"/>
    <property type="molecule type" value="Genomic_DNA"/>
</dbReference>
<keyword evidence="1" id="KW-1133">Transmembrane helix</keyword>
<evidence type="ECO:0000313" key="3">
    <source>
        <dbReference type="Proteomes" id="UP001222027"/>
    </source>
</evidence>
<feature type="transmembrane region" description="Helical" evidence="1">
    <location>
        <begin position="54"/>
        <end position="77"/>
    </location>
</feature>
<keyword evidence="1" id="KW-0812">Transmembrane</keyword>
<evidence type="ECO:0000313" key="2">
    <source>
        <dbReference type="EMBL" id="KAJ8477989.1"/>
    </source>
</evidence>
<keyword evidence="3" id="KW-1185">Reference proteome</keyword>
<dbReference type="AlphaFoldDB" id="A0AAV8QMN4"/>
<dbReference type="PANTHER" id="PTHR48223">
    <property type="entry name" value="DEFECTIVE 2759, PUTATIVE ISOFORM 1-RELATED"/>
    <property type="match status" value="1"/>
</dbReference>
<dbReference type="Proteomes" id="UP001222027">
    <property type="component" value="Unassembled WGS sequence"/>
</dbReference>
<organism evidence="2 3">
    <name type="scientific">Ensete ventricosum</name>
    <name type="common">Abyssinian banana</name>
    <name type="synonym">Musa ensete</name>
    <dbReference type="NCBI Taxonomy" id="4639"/>
    <lineage>
        <taxon>Eukaryota</taxon>
        <taxon>Viridiplantae</taxon>
        <taxon>Streptophyta</taxon>
        <taxon>Embryophyta</taxon>
        <taxon>Tracheophyta</taxon>
        <taxon>Spermatophyta</taxon>
        <taxon>Magnoliopsida</taxon>
        <taxon>Liliopsida</taxon>
        <taxon>Zingiberales</taxon>
        <taxon>Musaceae</taxon>
        <taxon>Ensete</taxon>
    </lineage>
</organism>
<protein>
    <recommendedName>
        <fullName evidence="4">ABC transmembrane type-1 domain-containing protein</fullName>
    </recommendedName>
</protein>
<dbReference type="PANTHER" id="PTHR48223:SF1">
    <property type="entry name" value="ABC TRANSMEMBRANE TYPE-1 DOMAIN-CONTAINING PROTEIN"/>
    <property type="match status" value="1"/>
</dbReference>
<evidence type="ECO:0008006" key="4">
    <source>
        <dbReference type="Google" id="ProtNLM"/>
    </source>
</evidence>
<gene>
    <name evidence="2" type="ORF">OPV22_021716</name>
</gene>
<comment type="caution">
    <text evidence="2">The sequence shown here is derived from an EMBL/GenBank/DDBJ whole genome shotgun (WGS) entry which is preliminary data.</text>
</comment>
<evidence type="ECO:0000256" key="1">
    <source>
        <dbReference type="SAM" id="Phobius"/>
    </source>
</evidence>
<reference evidence="2 3" key="1">
    <citation type="submission" date="2022-12" db="EMBL/GenBank/DDBJ databases">
        <title>Chromosome-scale assembly of the Ensete ventricosum genome.</title>
        <authorList>
            <person name="Dussert Y."/>
            <person name="Stocks J."/>
            <person name="Wendawek A."/>
            <person name="Woldeyes F."/>
            <person name="Nichols R.A."/>
            <person name="Borrell J.S."/>
        </authorList>
    </citation>
    <scope>NUCLEOTIDE SEQUENCE [LARGE SCALE GENOMIC DNA]</scope>
    <source>
        <strain evidence="3">cv. Maze</strain>
        <tissue evidence="2">Seeds</tissue>
    </source>
</reference>
<proteinExistence type="predicted"/>
<keyword evidence="1" id="KW-0472">Membrane</keyword>